<evidence type="ECO:0000256" key="2">
    <source>
        <dbReference type="SAM" id="Phobius"/>
    </source>
</evidence>
<evidence type="ECO:0000313" key="3">
    <source>
        <dbReference type="EMBL" id="TWJ30122.1"/>
    </source>
</evidence>
<dbReference type="EMBL" id="VLLP01000001">
    <property type="protein sequence ID" value="TWJ30122.1"/>
    <property type="molecule type" value="Genomic_DNA"/>
</dbReference>
<reference evidence="3 4" key="1">
    <citation type="submission" date="2019-07" db="EMBL/GenBank/DDBJ databases">
        <title>R&amp;d 2014.</title>
        <authorList>
            <person name="Klenk H.-P."/>
        </authorList>
    </citation>
    <scope>NUCLEOTIDE SEQUENCE [LARGE SCALE GENOMIC DNA]</scope>
    <source>
        <strain evidence="3 4">DSM 43912</strain>
    </source>
</reference>
<evidence type="ECO:0000313" key="4">
    <source>
        <dbReference type="Proteomes" id="UP000319728"/>
    </source>
</evidence>
<feature type="transmembrane region" description="Helical" evidence="2">
    <location>
        <begin position="118"/>
        <end position="137"/>
    </location>
</feature>
<dbReference type="Gene3D" id="1.20.120.20">
    <property type="entry name" value="Apolipoprotein"/>
    <property type="match status" value="1"/>
</dbReference>
<accession>A0A562WIY0</accession>
<proteinExistence type="predicted"/>
<feature type="region of interest" description="Disordered" evidence="1">
    <location>
        <begin position="51"/>
        <end position="74"/>
    </location>
</feature>
<name>A0A562WIY0_9ACTN</name>
<dbReference type="AlphaFoldDB" id="A0A562WIY0"/>
<comment type="caution">
    <text evidence="3">The sequence shown here is derived from an EMBL/GenBank/DDBJ whole genome shotgun (WGS) entry which is preliminary data.</text>
</comment>
<dbReference type="Proteomes" id="UP000319728">
    <property type="component" value="Unassembled WGS sequence"/>
</dbReference>
<keyword evidence="2" id="KW-0472">Membrane</keyword>
<feature type="compositionally biased region" description="Basic and acidic residues" evidence="1">
    <location>
        <begin position="51"/>
        <end position="64"/>
    </location>
</feature>
<keyword evidence="2" id="KW-0812">Transmembrane</keyword>
<sequence length="142" mass="15299">MTGNGTGDPEALREEIRRTRVELGETVEALAAKVDVKARLREQAEQAKVRVREQAGQAKDRVREQAGQAKVRVREQAGQVRSQAALTVAKVRGQATQTAGTARAQAQGTGTMVRRDPVPWAVVAAGALATVVVLLIVRGRRR</sequence>
<organism evidence="3 4">
    <name type="scientific">Micromonospora sagamiensis</name>
    <dbReference type="NCBI Taxonomy" id="47875"/>
    <lineage>
        <taxon>Bacteria</taxon>
        <taxon>Bacillati</taxon>
        <taxon>Actinomycetota</taxon>
        <taxon>Actinomycetes</taxon>
        <taxon>Micromonosporales</taxon>
        <taxon>Micromonosporaceae</taxon>
        <taxon>Micromonospora</taxon>
    </lineage>
</organism>
<dbReference type="InterPro" id="IPR022062">
    <property type="entry name" value="DUF3618"/>
</dbReference>
<gene>
    <name evidence="3" type="ORF">JD81_03659</name>
</gene>
<evidence type="ECO:0000256" key="1">
    <source>
        <dbReference type="SAM" id="MobiDB-lite"/>
    </source>
</evidence>
<dbReference type="OrthoDB" id="3390335at2"/>
<dbReference type="SUPFAM" id="SSF58113">
    <property type="entry name" value="Apolipoprotein A-I"/>
    <property type="match status" value="1"/>
</dbReference>
<keyword evidence="2" id="KW-1133">Transmembrane helix</keyword>
<protein>
    <submittedName>
        <fullName evidence="3">Uncharacterized protein DUF3618</fullName>
    </submittedName>
</protein>
<dbReference type="Pfam" id="PF12277">
    <property type="entry name" value="DUF3618"/>
    <property type="match status" value="1"/>
</dbReference>
<keyword evidence="4" id="KW-1185">Reference proteome</keyword>